<dbReference type="SUPFAM" id="SSF51905">
    <property type="entry name" value="FAD/NAD(P)-binding domain"/>
    <property type="match status" value="1"/>
</dbReference>
<protein>
    <submittedName>
        <fullName evidence="8">Uu.00g020310.m01.CDS01</fullName>
    </submittedName>
</protein>
<dbReference type="InterPro" id="IPR050493">
    <property type="entry name" value="FAD-dep_Monooxygenase_BioMet"/>
</dbReference>
<dbReference type="EMBL" id="CAUWAG010000020">
    <property type="protein sequence ID" value="CAJ2513912.1"/>
    <property type="molecule type" value="Genomic_DNA"/>
</dbReference>
<evidence type="ECO:0000259" key="7">
    <source>
        <dbReference type="Pfam" id="PF01494"/>
    </source>
</evidence>
<keyword evidence="3" id="KW-0285">Flavoprotein</keyword>
<evidence type="ECO:0000256" key="3">
    <source>
        <dbReference type="ARBA" id="ARBA00022630"/>
    </source>
</evidence>
<evidence type="ECO:0000313" key="9">
    <source>
        <dbReference type="Proteomes" id="UP001295740"/>
    </source>
</evidence>
<reference evidence="8" key="1">
    <citation type="submission" date="2023-10" db="EMBL/GenBank/DDBJ databases">
        <authorList>
            <person name="Hackl T."/>
        </authorList>
    </citation>
    <scope>NUCLEOTIDE SEQUENCE</scope>
</reference>
<keyword evidence="4" id="KW-0274">FAD</keyword>
<dbReference type="InterPro" id="IPR002938">
    <property type="entry name" value="FAD-bd"/>
</dbReference>
<dbReference type="GO" id="GO:0004497">
    <property type="term" value="F:monooxygenase activity"/>
    <property type="evidence" value="ECO:0007669"/>
    <property type="project" value="UniProtKB-KW"/>
</dbReference>
<dbReference type="Gene3D" id="3.50.50.60">
    <property type="entry name" value="FAD/NAD(P)-binding domain"/>
    <property type="match status" value="1"/>
</dbReference>
<comment type="similarity">
    <text evidence="2">Belongs to the paxM FAD-dependent monooxygenase family.</text>
</comment>
<dbReference type="AlphaFoldDB" id="A0AAI8VZH1"/>
<comment type="caution">
    <text evidence="8">The sequence shown here is derived from an EMBL/GenBank/DDBJ whole genome shotgun (WGS) entry which is preliminary data.</text>
</comment>
<keyword evidence="6" id="KW-0503">Monooxygenase</keyword>
<comment type="pathway">
    <text evidence="1">Secondary metabolite biosynthesis.</text>
</comment>
<dbReference type="SUPFAM" id="SSF54373">
    <property type="entry name" value="FAD-linked reductases, C-terminal domain"/>
    <property type="match status" value="1"/>
</dbReference>
<evidence type="ECO:0000256" key="1">
    <source>
        <dbReference type="ARBA" id="ARBA00005179"/>
    </source>
</evidence>
<dbReference type="GO" id="GO:0071949">
    <property type="term" value="F:FAD binding"/>
    <property type="evidence" value="ECO:0007669"/>
    <property type="project" value="InterPro"/>
</dbReference>
<gene>
    <name evidence="8" type="ORF">KHLLAP_LOCUS14380</name>
</gene>
<evidence type="ECO:0000256" key="5">
    <source>
        <dbReference type="ARBA" id="ARBA00023002"/>
    </source>
</evidence>
<feature type="domain" description="FAD-binding" evidence="7">
    <location>
        <begin position="10"/>
        <end position="331"/>
    </location>
</feature>
<evidence type="ECO:0000256" key="2">
    <source>
        <dbReference type="ARBA" id="ARBA00007992"/>
    </source>
</evidence>
<evidence type="ECO:0000313" key="8">
    <source>
        <dbReference type="EMBL" id="CAJ2513912.1"/>
    </source>
</evidence>
<organism evidence="8 9">
    <name type="scientific">Anthostomella pinea</name>
    <dbReference type="NCBI Taxonomy" id="933095"/>
    <lineage>
        <taxon>Eukaryota</taxon>
        <taxon>Fungi</taxon>
        <taxon>Dikarya</taxon>
        <taxon>Ascomycota</taxon>
        <taxon>Pezizomycotina</taxon>
        <taxon>Sordariomycetes</taxon>
        <taxon>Xylariomycetidae</taxon>
        <taxon>Xylariales</taxon>
        <taxon>Xylariaceae</taxon>
        <taxon>Anthostomella</taxon>
    </lineage>
</organism>
<dbReference type="PRINTS" id="PR00420">
    <property type="entry name" value="RNGMNOXGNASE"/>
</dbReference>
<accession>A0AAI8VZH1</accession>
<dbReference type="PANTHER" id="PTHR13789:SF147">
    <property type="entry name" value="PUTATIVE (AFU_ORTHOLOGUE AFUA_2G01950)-RELATED"/>
    <property type="match status" value="1"/>
</dbReference>
<dbReference type="PANTHER" id="PTHR13789">
    <property type="entry name" value="MONOOXYGENASE"/>
    <property type="match status" value="1"/>
</dbReference>
<keyword evidence="5" id="KW-0560">Oxidoreductase</keyword>
<evidence type="ECO:0000256" key="6">
    <source>
        <dbReference type="ARBA" id="ARBA00023033"/>
    </source>
</evidence>
<proteinExistence type="inferred from homology"/>
<sequence>MGPQDQLRLDIKIIGAGIAGLACALSLRRKGHSVTVYESNDKLSEFGAGLQLYSNATRVIYHWGLQDDFLKVVNQPKVNHVRRYSNEVIREVAHNPVTEWEYGFPQWVIYRPDLQALLAKAALDAGVVIRFGCAVSDIDAEEGTMSIPGDGTKLTADLIIGADGIRSRSRKTLTDIEARAFSEDAFRALIPKEKMLQDPETADLMVGLQSVAWVGPGRAVLGYPVAGGERYNILLCVVRPSEAEVGKWNQPGDLDEVRQHLTKWCPLVRKCWSLVDSCAKWTLGDVPPIPSYVSKSGKFVLVGDAAHAIVPHAGQGAAQALEDAAALAEFLDPTTLRESRHLAQRMRAFSSFRQARMENIRRMAFGNARLFTMENGPEQEKRDQIWGAMTAAWKKELAELGEEGYRARAKGVVPDQDLKDMRTPAARMYAYGYDVITEAKRVVGSTIVN</sequence>
<name>A0AAI8VZH1_9PEZI</name>
<dbReference type="Pfam" id="PF01494">
    <property type="entry name" value="FAD_binding_3"/>
    <property type="match status" value="1"/>
</dbReference>
<evidence type="ECO:0000256" key="4">
    <source>
        <dbReference type="ARBA" id="ARBA00022827"/>
    </source>
</evidence>
<keyword evidence="9" id="KW-1185">Reference proteome</keyword>
<dbReference type="InterPro" id="IPR036188">
    <property type="entry name" value="FAD/NAD-bd_sf"/>
</dbReference>
<dbReference type="Proteomes" id="UP001295740">
    <property type="component" value="Unassembled WGS sequence"/>
</dbReference>